<protein>
    <submittedName>
        <fullName evidence="5">ESX secretion-associated protein EspG</fullName>
    </submittedName>
</protein>
<gene>
    <name evidence="5" type="ORF">ACFP3R_04515</name>
</gene>
<keyword evidence="6" id="KW-1185">Reference proteome</keyword>
<evidence type="ECO:0000313" key="6">
    <source>
        <dbReference type="Proteomes" id="UP001596220"/>
    </source>
</evidence>
<comment type="caution">
    <text evidence="5">The sequence shown here is derived from an EMBL/GenBank/DDBJ whole genome shotgun (WGS) entry which is preliminary data.</text>
</comment>
<dbReference type="RefSeq" id="WP_380633115.1">
    <property type="nucleotide sequence ID" value="NZ_JBHSQO010000003.1"/>
</dbReference>
<accession>A0ABW1NYV6</accession>
<proteinExistence type="inferred from homology"/>
<organism evidence="5 6">
    <name type="scientific">Saccharothrix lopnurensis</name>
    <dbReference type="NCBI Taxonomy" id="1670621"/>
    <lineage>
        <taxon>Bacteria</taxon>
        <taxon>Bacillati</taxon>
        <taxon>Actinomycetota</taxon>
        <taxon>Actinomycetes</taxon>
        <taxon>Pseudonocardiales</taxon>
        <taxon>Pseudonocardiaceae</taxon>
        <taxon>Saccharothrix</taxon>
    </lineage>
</organism>
<evidence type="ECO:0000256" key="1">
    <source>
        <dbReference type="ARBA" id="ARBA00004496"/>
    </source>
</evidence>
<dbReference type="Proteomes" id="UP001596220">
    <property type="component" value="Unassembled WGS sequence"/>
</dbReference>
<keyword evidence="4" id="KW-0143">Chaperone</keyword>
<comment type="subcellular location">
    <subcellularLocation>
        <location evidence="1">Cytoplasm</location>
    </subcellularLocation>
</comment>
<evidence type="ECO:0000256" key="4">
    <source>
        <dbReference type="ARBA" id="ARBA00023186"/>
    </source>
</evidence>
<sequence>MARRSATGVVLTHLEFDLLWEDLGTGEPPYPLEVPSHGETQDERDALGGEVLRTLTEAGLADGEEVSPELEDLFGRLAHGSTSVDALVFRPTPWRVLATARGPRGVLAVLNDHEVALEPVTDLTAAVTRVIGDAPAGPGEPVSLPRPAFSAAMDAYARSGHAGMERALAQARVTGRATRAITTLVDSPRTASGQLAVTGPAGRSPVLSWTDTAAGRYAMSTDDTGWVRVTPADTAWLARHLTTLLTP</sequence>
<name>A0ABW1NYV6_9PSEU</name>
<dbReference type="InterPro" id="IPR025734">
    <property type="entry name" value="EspG"/>
</dbReference>
<dbReference type="Pfam" id="PF14011">
    <property type="entry name" value="ESX-1_EspG"/>
    <property type="match status" value="1"/>
</dbReference>
<evidence type="ECO:0000256" key="3">
    <source>
        <dbReference type="ARBA" id="ARBA00022490"/>
    </source>
</evidence>
<keyword evidence="3" id="KW-0963">Cytoplasm</keyword>
<evidence type="ECO:0000313" key="5">
    <source>
        <dbReference type="EMBL" id="MFC6088524.1"/>
    </source>
</evidence>
<comment type="similarity">
    <text evidence="2">Belongs to the EspG family.</text>
</comment>
<evidence type="ECO:0000256" key="2">
    <source>
        <dbReference type="ARBA" id="ARBA00006411"/>
    </source>
</evidence>
<reference evidence="6" key="1">
    <citation type="journal article" date="2019" name="Int. J. Syst. Evol. Microbiol.">
        <title>The Global Catalogue of Microorganisms (GCM) 10K type strain sequencing project: providing services to taxonomists for standard genome sequencing and annotation.</title>
        <authorList>
            <consortium name="The Broad Institute Genomics Platform"/>
            <consortium name="The Broad Institute Genome Sequencing Center for Infectious Disease"/>
            <person name="Wu L."/>
            <person name="Ma J."/>
        </authorList>
    </citation>
    <scope>NUCLEOTIDE SEQUENCE [LARGE SCALE GENOMIC DNA]</scope>
    <source>
        <strain evidence="6">CGMCC 4.7246</strain>
    </source>
</reference>
<dbReference type="EMBL" id="JBHSQO010000003">
    <property type="protein sequence ID" value="MFC6088524.1"/>
    <property type="molecule type" value="Genomic_DNA"/>
</dbReference>